<dbReference type="RefSeq" id="XP_007800323.1">
    <property type="nucleotide sequence ID" value="XM_007802132.1"/>
</dbReference>
<dbReference type="InterPro" id="IPR036639">
    <property type="entry name" value="Cyt_c_oxidase_su4_sf"/>
</dbReference>
<keyword evidence="5" id="KW-0999">Mitochondrion inner membrane</keyword>
<dbReference type="PANTHER" id="PTHR10707:SF10">
    <property type="entry name" value="CYTOCHROME C OXIDASE SUBUNIT 4"/>
    <property type="match status" value="1"/>
</dbReference>
<proteinExistence type="inferred from homology"/>
<keyword evidence="9" id="KW-0496">Mitochondrion</keyword>
<evidence type="ECO:0000256" key="3">
    <source>
        <dbReference type="ARBA" id="ARBA00008135"/>
    </source>
</evidence>
<dbReference type="CDD" id="cd00922">
    <property type="entry name" value="Cyt_c_Oxidase_IV"/>
    <property type="match status" value="1"/>
</dbReference>
<dbReference type="GO" id="GO:0006123">
    <property type="term" value="P:mitochondrial electron transport, cytochrome c to oxygen"/>
    <property type="evidence" value="ECO:0007669"/>
    <property type="project" value="InterPro"/>
</dbReference>
<feature type="transmembrane region" description="Helical" evidence="13">
    <location>
        <begin position="137"/>
        <end position="158"/>
    </location>
</feature>
<feature type="region of interest" description="Disordered" evidence="12">
    <location>
        <begin position="1"/>
        <end position="23"/>
    </location>
</feature>
<evidence type="ECO:0000313" key="14">
    <source>
        <dbReference type="EMBL" id="ERF74011.1"/>
    </source>
</evidence>
<dbReference type="eggNOG" id="KOG4075">
    <property type="taxonomic scope" value="Eukaryota"/>
</dbReference>
<keyword evidence="6" id="KW-0809">Transit peptide</keyword>
<comment type="subcellular location">
    <subcellularLocation>
        <location evidence="1">Mitochondrion inner membrane</location>
        <topology evidence="1">Single-pass membrane protein</topology>
    </subcellularLocation>
</comment>
<dbReference type="EMBL" id="KE720909">
    <property type="protein sequence ID" value="ERF74011.1"/>
    <property type="molecule type" value="Genomic_DNA"/>
</dbReference>
<evidence type="ECO:0000256" key="12">
    <source>
        <dbReference type="SAM" id="MobiDB-lite"/>
    </source>
</evidence>
<dbReference type="GO" id="GO:0005743">
    <property type="term" value="C:mitochondrial inner membrane"/>
    <property type="evidence" value="ECO:0007669"/>
    <property type="project" value="UniProtKB-SubCell"/>
</dbReference>
<keyword evidence="8" id="KW-0560">Oxidoreductase</keyword>
<organism evidence="14 15">
    <name type="scientific">Endocarpon pusillum (strain Z07020 / HMAS-L-300199)</name>
    <name type="common">Lichen-forming fungus</name>
    <dbReference type="NCBI Taxonomy" id="1263415"/>
    <lineage>
        <taxon>Eukaryota</taxon>
        <taxon>Fungi</taxon>
        <taxon>Dikarya</taxon>
        <taxon>Ascomycota</taxon>
        <taxon>Pezizomycotina</taxon>
        <taxon>Eurotiomycetes</taxon>
        <taxon>Chaetothyriomycetidae</taxon>
        <taxon>Verrucariales</taxon>
        <taxon>Verrucariaceae</taxon>
        <taxon>Endocarpon</taxon>
    </lineage>
</organism>
<feature type="compositionally biased region" description="Polar residues" evidence="12">
    <location>
        <begin position="10"/>
        <end position="19"/>
    </location>
</feature>
<comment type="pathway">
    <text evidence="2">Energy metabolism; oxidative phosphorylation.</text>
</comment>
<dbReference type="Gene3D" id="1.10.442.10">
    <property type="entry name" value="Cytochrome c oxidase subunit IV"/>
    <property type="match status" value="1"/>
</dbReference>
<evidence type="ECO:0000256" key="7">
    <source>
        <dbReference type="ARBA" id="ARBA00022989"/>
    </source>
</evidence>
<evidence type="ECO:0000256" key="10">
    <source>
        <dbReference type="ARBA" id="ARBA00023136"/>
    </source>
</evidence>
<evidence type="ECO:0000256" key="6">
    <source>
        <dbReference type="ARBA" id="ARBA00022946"/>
    </source>
</evidence>
<keyword evidence="15" id="KW-1185">Reference proteome</keyword>
<dbReference type="PANTHER" id="PTHR10707">
    <property type="entry name" value="CYTOCHROME C OXIDASE SUBUNIT IV"/>
    <property type="match status" value="1"/>
</dbReference>
<feature type="region of interest" description="Disordered" evidence="12">
    <location>
        <begin position="186"/>
        <end position="208"/>
    </location>
</feature>
<evidence type="ECO:0000256" key="13">
    <source>
        <dbReference type="SAM" id="Phobius"/>
    </source>
</evidence>
<comment type="similarity">
    <text evidence="3">Belongs to the cytochrome c oxidase IV family.</text>
</comment>
<keyword evidence="7 13" id="KW-1133">Transmembrane helix</keyword>
<keyword evidence="4 13" id="KW-0812">Transmembrane</keyword>
<keyword evidence="10 13" id="KW-0472">Membrane</keyword>
<dbReference type="InterPro" id="IPR004203">
    <property type="entry name" value="Cyt_c_oxidase_su4_fam"/>
</dbReference>
<evidence type="ECO:0000256" key="2">
    <source>
        <dbReference type="ARBA" id="ARBA00004673"/>
    </source>
</evidence>
<evidence type="ECO:0000256" key="1">
    <source>
        <dbReference type="ARBA" id="ARBA00004434"/>
    </source>
</evidence>
<dbReference type="GO" id="GO:0004129">
    <property type="term" value="F:cytochrome-c oxidase activity"/>
    <property type="evidence" value="ECO:0007669"/>
    <property type="project" value="EnsemblFungi"/>
</dbReference>
<dbReference type="AlphaFoldDB" id="U1GPW2"/>
<dbReference type="Proteomes" id="UP000019373">
    <property type="component" value="Unassembled WGS sequence"/>
</dbReference>
<protein>
    <recommendedName>
        <fullName evidence="11">Cytochrome c oxidase polypeptide V</fullName>
    </recommendedName>
</protein>
<dbReference type="Pfam" id="PF02936">
    <property type="entry name" value="COX4"/>
    <property type="match status" value="1"/>
</dbReference>
<sequence>MLLRSLPRVGQQTSSSSAYLSAPRRTANITRPFHVTARSAAAVFESSQQRQYAATPSSTNNQSRAAHAIANPTLAGIEKRWEAMPPQDQAALWMQLRDRMKVDWHEMTIQEKKAAWWIAFGPHGPRAETPPGEWGRVFLYTGIGVAVSIVIFVIGHSFSRPPPRTMTKEWQEATNEYLKKERSNPIYGISSEGYSGKGYVQSKAERKA</sequence>
<gene>
    <name evidence="14" type="ORF">EPUS_03826</name>
</gene>
<dbReference type="HOGENOM" id="CLU_070101_1_0_1"/>
<feature type="compositionally biased region" description="Polar residues" evidence="12">
    <location>
        <begin position="46"/>
        <end position="64"/>
    </location>
</feature>
<dbReference type="FunFam" id="1.10.442.10:FF:000002">
    <property type="entry name" value="Cytochrome c oxidase subunit V"/>
    <property type="match status" value="1"/>
</dbReference>
<dbReference type="GO" id="GO:0045277">
    <property type="term" value="C:respiratory chain complex IV"/>
    <property type="evidence" value="ECO:0007669"/>
    <property type="project" value="EnsemblFungi"/>
</dbReference>
<evidence type="ECO:0000256" key="9">
    <source>
        <dbReference type="ARBA" id="ARBA00023128"/>
    </source>
</evidence>
<dbReference type="GO" id="GO:0016491">
    <property type="term" value="F:oxidoreductase activity"/>
    <property type="evidence" value="ECO:0007669"/>
    <property type="project" value="UniProtKB-KW"/>
</dbReference>
<dbReference type="OrthoDB" id="186013at2759"/>
<dbReference type="GeneID" id="19238863"/>
<accession>U1GPW2</accession>
<evidence type="ECO:0000256" key="5">
    <source>
        <dbReference type="ARBA" id="ARBA00022792"/>
    </source>
</evidence>
<evidence type="ECO:0000256" key="4">
    <source>
        <dbReference type="ARBA" id="ARBA00022692"/>
    </source>
</evidence>
<dbReference type="SUPFAM" id="SSF81406">
    <property type="entry name" value="Mitochondrial cytochrome c oxidase subunit IV"/>
    <property type="match status" value="1"/>
</dbReference>
<name>U1GPW2_ENDPU</name>
<evidence type="ECO:0000256" key="8">
    <source>
        <dbReference type="ARBA" id="ARBA00023002"/>
    </source>
</evidence>
<reference evidence="15" key="1">
    <citation type="journal article" date="2014" name="BMC Genomics">
        <title>Genome characteristics reveal the impact of lichenization on lichen-forming fungus Endocarpon pusillum Hedwig (Verrucariales, Ascomycota).</title>
        <authorList>
            <person name="Wang Y.-Y."/>
            <person name="Liu B."/>
            <person name="Zhang X.-Y."/>
            <person name="Zhou Q.-M."/>
            <person name="Zhang T."/>
            <person name="Li H."/>
            <person name="Yu Y.-F."/>
            <person name="Zhang X.-L."/>
            <person name="Hao X.-Y."/>
            <person name="Wang M."/>
            <person name="Wang L."/>
            <person name="Wei J.-C."/>
        </authorList>
    </citation>
    <scope>NUCLEOTIDE SEQUENCE [LARGE SCALE GENOMIC DNA]</scope>
    <source>
        <strain evidence="15">Z07020 / HMAS-L-300199</strain>
    </source>
</reference>
<evidence type="ECO:0000313" key="15">
    <source>
        <dbReference type="Proteomes" id="UP000019373"/>
    </source>
</evidence>
<dbReference type="OMA" id="WYISYGA"/>
<evidence type="ECO:0000256" key="11">
    <source>
        <dbReference type="ARBA" id="ARBA00081365"/>
    </source>
</evidence>
<feature type="region of interest" description="Disordered" evidence="12">
    <location>
        <begin position="46"/>
        <end position="65"/>
    </location>
</feature>